<evidence type="ECO:0000313" key="1">
    <source>
        <dbReference type="EMBL" id="CDW53347.1"/>
    </source>
</evidence>
<dbReference type="AlphaFoldDB" id="A0A077YZ48"/>
<protein>
    <submittedName>
        <fullName evidence="1">Putative nudix hydrolase 6</fullName>
    </submittedName>
</protein>
<proteinExistence type="predicted"/>
<keyword evidence="2" id="KW-1185">Reference proteome</keyword>
<dbReference type="Gene3D" id="3.90.79.10">
    <property type="entry name" value="Nucleoside Triphosphate Pyrophosphohydrolase"/>
    <property type="match status" value="1"/>
</dbReference>
<dbReference type="Proteomes" id="UP000030665">
    <property type="component" value="Unassembled WGS sequence"/>
</dbReference>
<gene>
    <name evidence="1" type="ORF">TTRE_0000161101</name>
</gene>
<accession>A0A077YZ48</accession>
<name>A0A077YZ48_TRITR</name>
<keyword evidence="1" id="KW-0378">Hydrolase</keyword>
<reference evidence="1" key="1">
    <citation type="submission" date="2014-01" db="EMBL/GenBank/DDBJ databases">
        <authorList>
            <person name="Aslett M."/>
        </authorList>
    </citation>
    <scope>NUCLEOTIDE SEQUENCE</scope>
</reference>
<dbReference type="EMBL" id="HG805850">
    <property type="protein sequence ID" value="CDW53347.1"/>
    <property type="molecule type" value="Genomic_DNA"/>
</dbReference>
<dbReference type="GO" id="GO:0016787">
    <property type="term" value="F:hydrolase activity"/>
    <property type="evidence" value="ECO:0007669"/>
    <property type="project" value="UniProtKB-KW"/>
</dbReference>
<dbReference type="OrthoDB" id="10375241at2759"/>
<evidence type="ECO:0000313" key="2">
    <source>
        <dbReference type="Proteomes" id="UP000030665"/>
    </source>
</evidence>
<sequence>MNYGTLPPKLRHIIKKDLCKNYHEKTAEEIIEAAMMKRTVHFKGFFPDERNTDNAWTELMIIEIRDENGEHFANLEFSNPNGTLVWQKFSEGMVEKSISTLVERSKMTLEEKMKRGIRGAIWTVKNQGISGFAGILSELLSHSVTITGIAVTLQAIGAG</sequence>
<organism evidence="1 2">
    <name type="scientific">Trichuris trichiura</name>
    <name type="common">Whipworm</name>
    <name type="synonym">Trichocephalus trichiurus</name>
    <dbReference type="NCBI Taxonomy" id="36087"/>
    <lineage>
        <taxon>Eukaryota</taxon>
        <taxon>Metazoa</taxon>
        <taxon>Ecdysozoa</taxon>
        <taxon>Nematoda</taxon>
        <taxon>Enoplea</taxon>
        <taxon>Dorylaimia</taxon>
        <taxon>Trichinellida</taxon>
        <taxon>Trichuridae</taxon>
        <taxon>Trichuris</taxon>
    </lineage>
</organism>
<reference evidence="1" key="2">
    <citation type="submission" date="2014-03" db="EMBL/GenBank/DDBJ databases">
        <title>The whipworm genome and dual-species transcriptomics of an intimate host-pathogen interaction.</title>
        <authorList>
            <person name="Foth B.J."/>
            <person name="Tsai I.J."/>
            <person name="Reid A.J."/>
            <person name="Bancroft A.J."/>
            <person name="Nichol S."/>
            <person name="Tracey A."/>
            <person name="Holroyd N."/>
            <person name="Cotton J.A."/>
            <person name="Stanley E.J."/>
            <person name="Zarowiecki M."/>
            <person name="Liu J.Z."/>
            <person name="Huckvale T."/>
            <person name="Cooper P.J."/>
            <person name="Grencis R.K."/>
            <person name="Berriman M."/>
        </authorList>
    </citation>
    <scope>NUCLEOTIDE SEQUENCE [LARGE SCALE GENOMIC DNA]</scope>
</reference>